<comment type="caution">
    <text evidence="2">The sequence shown here is derived from an EMBL/GenBank/DDBJ whole genome shotgun (WGS) entry which is preliminary data.</text>
</comment>
<gene>
    <name evidence="2" type="ORF">Asppvi_006021</name>
</gene>
<feature type="compositionally biased region" description="Basic and acidic residues" evidence="1">
    <location>
        <begin position="90"/>
        <end position="111"/>
    </location>
</feature>
<organism evidence="2 3">
    <name type="scientific">Aspergillus pseudoviridinutans</name>
    <dbReference type="NCBI Taxonomy" id="1517512"/>
    <lineage>
        <taxon>Eukaryota</taxon>
        <taxon>Fungi</taxon>
        <taxon>Dikarya</taxon>
        <taxon>Ascomycota</taxon>
        <taxon>Pezizomycotina</taxon>
        <taxon>Eurotiomycetes</taxon>
        <taxon>Eurotiomycetidae</taxon>
        <taxon>Eurotiales</taxon>
        <taxon>Aspergillaceae</taxon>
        <taxon>Aspergillus</taxon>
        <taxon>Aspergillus subgen. Fumigati</taxon>
    </lineage>
</organism>
<protein>
    <submittedName>
        <fullName evidence="2">Uncharacterized protein</fullName>
    </submittedName>
</protein>
<evidence type="ECO:0000313" key="2">
    <source>
        <dbReference type="EMBL" id="GIJ87118.1"/>
    </source>
</evidence>
<sequence length="241" mass="26910">MVVKDSNLFGGKLRAVLIKRAISFGNPQDGNLQAVKTDTPINRTEEQHERDLHRSQTAAGTVDDRRRDPRQVSGRNWSPSPETSALSVRHHVESRGEEAARNREGSSRSEDEATPNAAPVVFLQCLTGLVIRPPDRVGLQYDIFHPIKTVAPLSIVEPKKRMRHKRTVAYIMPEGPQPPGIQQSLPIHSLLLVSQDRHEIFLTFAAYTQAYKGYLGGEEARADSFLVMERLGHGARANLLR</sequence>
<feature type="region of interest" description="Disordered" evidence="1">
    <location>
        <begin position="25"/>
        <end position="115"/>
    </location>
</feature>
<dbReference type="Proteomes" id="UP001043456">
    <property type="component" value="Unassembled WGS sequence"/>
</dbReference>
<dbReference type="AlphaFoldDB" id="A0A9P3BDE7"/>
<dbReference type="RefSeq" id="XP_043157864.1">
    <property type="nucleotide sequence ID" value="XM_043301929.1"/>
</dbReference>
<dbReference type="GeneID" id="67004632"/>
<dbReference type="EMBL" id="BHVY01000004">
    <property type="protein sequence ID" value="GIJ87118.1"/>
    <property type="molecule type" value="Genomic_DNA"/>
</dbReference>
<proteinExistence type="predicted"/>
<feature type="compositionally biased region" description="Polar residues" evidence="1">
    <location>
        <begin position="25"/>
        <end position="42"/>
    </location>
</feature>
<feature type="compositionally biased region" description="Basic and acidic residues" evidence="1">
    <location>
        <begin position="43"/>
        <end position="54"/>
    </location>
</feature>
<name>A0A9P3BDE7_9EURO</name>
<accession>A0A9P3BDE7</accession>
<dbReference type="OrthoDB" id="3508621at2759"/>
<evidence type="ECO:0000313" key="3">
    <source>
        <dbReference type="Proteomes" id="UP001043456"/>
    </source>
</evidence>
<evidence type="ECO:0000256" key="1">
    <source>
        <dbReference type="SAM" id="MobiDB-lite"/>
    </source>
</evidence>
<keyword evidence="3" id="KW-1185">Reference proteome</keyword>
<reference evidence="2 3" key="1">
    <citation type="submission" date="2018-10" db="EMBL/GenBank/DDBJ databases">
        <title>Pan-genome distribution and transcriptional activeness of fungal secondary metabolism genes in Aspergillus section Fumigati.</title>
        <authorList>
            <person name="Takahashi H."/>
            <person name="Umemura M."/>
            <person name="Ninomiya A."/>
            <person name="Kusuya Y."/>
            <person name="Urayama S."/>
            <person name="Shimizu M."/>
            <person name="Watanabe A."/>
            <person name="Kamei K."/>
            <person name="Yaguchi T."/>
            <person name="Hagiwara D."/>
        </authorList>
    </citation>
    <scope>NUCLEOTIDE SEQUENCE [LARGE SCALE GENOMIC DNA]</scope>
    <source>
        <strain evidence="2 3">IFM 55266</strain>
    </source>
</reference>
<feature type="compositionally biased region" description="Polar residues" evidence="1">
    <location>
        <begin position="73"/>
        <end position="86"/>
    </location>
</feature>